<evidence type="ECO:0000313" key="2">
    <source>
        <dbReference type="Proteomes" id="UP001305414"/>
    </source>
</evidence>
<dbReference type="Gene3D" id="1.25.40.20">
    <property type="entry name" value="Ankyrin repeat-containing domain"/>
    <property type="match status" value="1"/>
</dbReference>
<evidence type="ECO:0008006" key="3">
    <source>
        <dbReference type="Google" id="ProtNLM"/>
    </source>
</evidence>
<gene>
    <name evidence="1" type="ORF">RRF57_011361</name>
</gene>
<proteinExistence type="predicted"/>
<dbReference type="Proteomes" id="UP001305414">
    <property type="component" value="Unassembled WGS sequence"/>
</dbReference>
<dbReference type="InterPro" id="IPR036770">
    <property type="entry name" value="Ankyrin_rpt-contain_sf"/>
</dbReference>
<accession>A0AAN7UWL8</accession>
<organism evidence="1 2">
    <name type="scientific">Xylaria bambusicola</name>
    <dbReference type="NCBI Taxonomy" id="326684"/>
    <lineage>
        <taxon>Eukaryota</taxon>
        <taxon>Fungi</taxon>
        <taxon>Dikarya</taxon>
        <taxon>Ascomycota</taxon>
        <taxon>Pezizomycotina</taxon>
        <taxon>Sordariomycetes</taxon>
        <taxon>Xylariomycetidae</taxon>
        <taxon>Xylariales</taxon>
        <taxon>Xylariaceae</taxon>
        <taxon>Xylaria</taxon>
    </lineage>
</organism>
<protein>
    <recommendedName>
        <fullName evidence="3">Ankyrin repeat protein</fullName>
    </recommendedName>
</protein>
<reference evidence="1 2" key="1">
    <citation type="submission" date="2023-10" db="EMBL/GenBank/DDBJ databases">
        <title>Draft genome sequence of Xylaria bambusicola isolate GMP-LS, the root and basal stem rot pathogen of sugarcane in Indonesia.</title>
        <authorList>
            <person name="Selvaraj P."/>
            <person name="Muralishankar V."/>
            <person name="Muruganantham S."/>
            <person name="Sp S."/>
            <person name="Haryani S."/>
            <person name="Lau K.J.X."/>
            <person name="Naqvi N.I."/>
        </authorList>
    </citation>
    <scope>NUCLEOTIDE SEQUENCE [LARGE SCALE GENOMIC DNA]</scope>
    <source>
        <strain evidence="1">GMP-LS</strain>
    </source>
</reference>
<dbReference type="SUPFAM" id="SSF48403">
    <property type="entry name" value="Ankyrin repeat"/>
    <property type="match status" value="1"/>
</dbReference>
<dbReference type="EMBL" id="JAWHQM010000056">
    <property type="protein sequence ID" value="KAK5635649.1"/>
    <property type="molecule type" value="Genomic_DNA"/>
</dbReference>
<evidence type="ECO:0000313" key="1">
    <source>
        <dbReference type="EMBL" id="KAK5635649.1"/>
    </source>
</evidence>
<dbReference type="AlphaFoldDB" id="A0AAN7UWL8"/>
<sequence length="312" mass="35704">MRSTVDQTMKTTLLASLINGANLMNIISLEQIEYMLNLTPRPRFVSDTEGGTLLHYAVAAWLHDGLRSNPIIFAVLKLLLSTFPESHYIEAADQVGCTTLHWAAYGSNLTAIQIIYDHLKATGQEIDVNRRNIAGDTALDMLGEMRDKMKLDSVQYRATIKQYELRTAKTYEYLRDHGAYYRSEWRGVTICCMARVQTDVENETGGTDGASFVLDCCWRYDQFILRGSQMMTSAVNRYMEARITQRFQATKGGAEYPWLKTKHAEELWGHKVEWTRQGRCWTIREREELVTGLKAAWETLFPAGSSVQRMRC</sequence>
<keyword evidence="2" id="KW-1185">Reference proteome</keyword>
<comment type="caution">
    <text evidence="1">The sequence shown here is derived from an EMBL/GenBank/DDBJ whole genome shotgun (WGS) entry which is preliminary data.</text>
</comment>
<name>A0AAN7UWL8_9PEZI</name>